<feature type="region of interest" description="Disordered" evidence="1">
    <location>
        <begin position="27"/>
        <end position="89"/>
    </location>
</feature>
<evidence type="ECO:0000313" key="2">
    <source>
        <dbReference type="EMBL" id="CAL1577159.1"/>
    </source>
</evidence>
<name>A0AAV2JPN2_KNICA</name>
<evidence type="ECO:0000313" key="3">
    <source>
        <dbReference type="Proteomes" id="UP001497482"/>
    </source>
</evidence>
<evidence type="ECO:0000256" key="1">
    <source>
        <dbReference type="SAM" id="MobiDB-lite"/>
    </source>
</evidence>
<organism evidence="2 3">
    <name type="scientific">Knipowitschia caucasica</name>
    <name type="common">Caucasian dwarf goby</name>
    <name type="synonym">Pomatoschistus caucasicus</name>
    <dbReference type="NCBI Taxonomy" id="637954"/>
    <lineage>
        <taxon>Eukaryota</taxon>
        <taxon>Metazoa</taxon>
        <taxon>Chordata</taxon>
        <taxon>Craniata</taxon>
        <taxon>Vertebrata</taxon>
        <taxon>Euteleostomi</taxon>
        <taxon>Actinopterygii</taxon>
        <taxon>Neopterygii</taxon>
        <taxon>Teleostei</taxon>
        <taxon>Neoteleostei</taxon>
        <taxon>Acanthomorphata</taxon>
        <taxon>Gobiaria</taxon>
        <taxon>Gobiiformes</taxon>
        <taxon>Gobioidei</taxon>
        <taxon>Gobiidae</taxon>
        <taxon>Gobiinae</taxon>
        <taxon>Knipowitschia</taxon>
    </lineage>
</organism>
<keyword evidence="3" id="KW-1185">Reference proteome</keyword>
<proteinExistence type="predicted"/>
<feature type="compositionally biased region" description="Basic and acidic residues" evidence="1">
    <location>
        <begin position="55"/>
        <end position="83"/>
    </location>
</feature>
<protein>
    <submittedName>
        <fullName evidence="2">Uncharacterized protein</fullName>
    </submittedName>
</protein>
<dbReference type="Proteomes" id="UP001497482">
    <property type="component" value="Chromosome 13"/>
</dbReference>
<reference evidence="2 3" key="1">
    <citation type="submission" date="2024-04" db="EMBL/GenBank/DDBJ databases">
        <authorList>
            <person name="Waldvogel A.-M."/>
            <person name="Schoenle A."/>
        </authorList>
    </citation>
    <scope>NUCLEOTIDE SEQUENCE [LARGE SCALE GENOMIC DNA]</scope>
</reference>
<dbReference type="EMBL" id="OZ035835">
    <property type="protein sequence ID" value="CAL1577159.1"/>
    <property type="molecule type" value="Genomic_DNA"/>
</dbReference>
<gene>
    <name evidence="2" type="ORF">KC01_LOCUS8542</name>
</gene>
<sequence length="89" mass="9684">MLPHPSDGEETEDSSTAPLMCEEVLEDESAFAMPEGEGPGDNAASDPVQRLSTHPIDHTEATPRRAQRPLDDSPGHWTVDDGTHYMSQV</sequence>
<dbReference type="AlphaFoldDB" id="A0AAV2JPN2"/>
<accession>A0AAV2JPN2</accession>